<feature type="domain" description="HTH arsR-type" evidence="2">
    <location>
        <begin position="2"/>
        <end position="86"/>
    </location>
</feature>
<reference evidence="3 4" key="1">
    <citation type="submission" date="2018-08" db="EMBL/GenBank/DDBJ databases">
        <title>Verrucosispora craniellae sp. nov., isolated from a marine sponge in the South China Sea.</title>
        <authorList>
            <person name="Li L."/>
            <person name="Lin H.W."/>
        </authorList>
    </citation>
    <scope>NUCLEOTIDE SEQUENCE [LARGE SCALE GENOMIC DNA]</scope>
    <source>
        <strain evidence="3 4">LHW63014</strain>
    </source>
</reference>
<dbReference type="SUPFAM" id="SSF46785">
    <property type="entry name" value="Winged helix' DNA-binding domain"/>
    <property type="match status" value="1"/>
</dbReference>
<dbReference type="CDD" id="cd00090">
    <property type="entry name" value="HTH_ARSR"/>
    <property type="match status" value="1"/>
</dbReference>
<dbReference type="Gene3D" id="6.10.140.2180">
    <property type="match status" value="1"/>
</dbReference>
<dbReference type="Proteomes" id="UP000262621">
    <property type="component" value="Unassembled WGS sequence"/>
</dbReference>
<organism evidence="3 4">
    <name type="scientific">Micromonospora craniellae</name>
    <dbReference type="NCBI Taxonomy" id="2294034"/>
    <lineage>
        <taxon>Bacteria</taxon>
        <taxon>Bacillati</taxon>
        <taxon>Actinomycetota</taxon>
        <taxon>Actinomycetes</taxon>
        <taxon>Micromonosporales</taxon>
        <taxon>Micromonosporaceae</taxon>
        <taxon>Micromonospora</taxon>
    </lineage>
</organism>
<evidence type="ECO:0000313" key="3">
    <source>
        <dbReference type="EMBL" id="RFS45633.1"/>
    </source>
</evidence>
<name>A0A372FY19_9ACTN</name>
<protein>
    <submittedName>
        <fullName evidence="3">ArsR family transcriptional regulator</fullName>
    </submittedName>
</protein>
<keyword evidence="4" id="KW-1185">Reference proteome</keyword>
<dbReference type="InterPro" id="IPR036390">
    <property type="entry name" value="WH_DNA-bd_sf"/>
</dbReference>
<comment type="caution">
    <text evidence="3">The sequence shown here is derived from an EMBL/GenBank/DDBJ whole genome shotgun (WGS) entry which is preliminary data.</text>
</comment>
<accession>A0A372FY19</accession>
<sequence>MVTSELLLHPVRMRIVQVLYGGHPATTTQLRAALPEVSPAAIYRHVARLAAAEVIEVVAERRVRGAVERTYRLRREAMELDPETFAAMTPDDHRRAFGAFAASLLADFDRYLATTPAPADPRADHVSYRQAALWLDDNEAGALLRDLRQVVTARMANAPTASRRRMVLSVVALPSPPVGPYPPAGNTEPAGHPGQPYPTGATGHAG</sequence>
<dbReference type="GO" id="GO:0003700">
    <property type="term" value="F:DNA-binding transcription factor activity"/>
    <property type="evidence" value="ECO:0007669"/>
    <property type="project" value="InterPro"/>
</dbReference>
<proteinExistence type="predicted"/>
<feature type="region of interest" description="Disordered" evidence="1">
    <location>
        <begin position="179"/>
        <end position="206"/>
    </location>
</feature>
<dbReference type="InterPro" id="IPR001845">
    <property type="entry name" value="HTH_ArsR_DNA-bd_dom"/>
</dbReference>
<evidence type="ECO:0000259" key="2">
    <source>
        <dbReference type="SMART" id="SM00418"/>
    </source>
</evidence>
<dbReference type="Gene3D" id="1.10.10.10">
    <property type="entry name" value="Winged helix-like DNA-binding domain superfamily/Winged helix DNA-binding domain"/>
    <property type="match status" value="1"/>
</dbReference>
<dbReference type="InterPro" id="IPR011991">
    <property type="entry name" value="ArsR-like_HTH"/>
</dbReference>
<dbReference type="AlphaFoldDB" id="A0A372FY19"/>
<dbReference type="InterPro" id="IPR036388">
    <property type="entry name" value="WH-like_DNA-bd_sf"/>
</dbReference>
<dbReference type="Pfam" id="PF12840">
    <property type="entry name" value="HTH_20"/>
    <property type="match status" value="1"/>
</dbReference>
<evidence type="ECO:0000313" key="4">
    <source>
        <dbReference type="Proteomes" id="UP000262621"/>
    </source>
</evidence>
<dbReference type="OrthoDB" id="5949858at2"/>
<dbReference type="RefSeq" id="WP_117228822.1">
    <property type="nucleotide sequence ID" value="NZ_QVFU01000015.1"/>
</dbReference>
<dbReference type="EMBL" id="QVFU01000015">
    <property type="protein sequence ID" value="RFS45633.1"/>
    <property type="molecule type" value="Genomic_DNA"/>
</dbReference>
<evidence type="ECO:0000256" key="1">
    <source>
        <dbReference type="SAM" id="MobiDB-lite"/>
    </source>
</evidence>
<dbReference type="SMART" id="SM00418">
    <property type="entry name" value="HTH_ARSR"/>
    <property type="match status" value="1"/>
</dbReference>
<gene>
    <name evidence="3" type="ORF">D0Q02_16215</name>
</gene>